<dbReference type="EMBL" id="FIKT01000004">
    <property type="protein sequence ID" value="CYW70774.1"/>
    <property type="molecule type" value="Genomic_DNA"/>
</dbReference>
<dbReference type="GO" id="GO:0015074">
    <property type="term" value="P:DNA integration"/>
    <property type="evidence" value="ECO:0007669"/>
    <property type="project" value="UniProtKB-KW"/>
</dbReference>
<dbReference type="Pfam" id="PF14659">
    <property type="entry name" value="Phage_int_SAM_3"/>
    <property type="match status" value="1"/>
</dbReference>
<gene>
    <name evidence="6" type="primary">Int-Tn_2</name>
    <name evidence="6" type="ORF">ERS132551_00389</name>
</gene>
<keyword evidence="3" id="KW-0238">DNA-binding</keyword>
<dbReference type="Pfam" id="PF14657">
    <property type="entry name" value="Arm-DNA-bind_4"/>
    <property type="match status" value="1"/>
</dbReference>
<name>A0A0Z8QUR7_STRSU</name>
<feature type="domain" description="Tyr recombinase" evidence="5">
    <location>
        <begin position="217"/>
        <end position="416"/>
    </location>
</feature>
<evidence type="ECO:0000256" key="2">
    <source>
        <dbReference type="ARBA" id="ARBA00022908"/>
    </source>
</evidence>
<dbReference type="AlphaFoldDB" id="A0A0Z8QUR7"/>
<dbReference type="Gene3D" id="1.10.443.10">
    <property type="entry name" value="Intergrase catalytic core"/>
    <property type="match status" value="1"/>
</dbReference>
<dbReference type="GO" id="GO:0003677">
    <property type="term" value="F:DNA binding"/>
    <property type="evidence" value="ECO:0007669"/>
    <property type="project" value="UniProtKB-KW"/>
</dbReference>
<dbReference type="InterPro" id="IPR010998">
    <property type="entry name" value="Integrase_recombinase_N"/>
</dbReference>
<dbReference type="GO" id="GO:0006310">
    <property type="term" value="P:DNA recombination"/>
    <property type="evidence" value="ECO:0007669"/>
    <property type="project" value="UniProtKB-KW"/>
</dbReference>
<evidence type="ECO:0000256" key="1">
    <source>
        <dbReference type="ARBA" id="ARBA00008857"/>
    </source>
</evidence>
<keyword evidence="2" id="KW-0229">DNA integration</keyword>
<dbReference type="Pfam" id="PF00589">
    <property type="entry name" value="Phage_integrase"/>
    <property type="match status" value="1"/>
</dbReference>
<evidence type="ECO:0000259" key="5">
    <source>
        <dbReference type="PROSITE" id="PS51898"/>
    </source>
</evidence>
<protein>
    <submittedName>
        <fullName evidence="6">Putative phage integrase</fullName>
    </submittedName>
</protein>
<dbReference type="InterPro" id="IPR013762">
    <property type="entry name" value="Integrase-like_cat_sf"/>
</dbReference>
<dbReference type="InterPro" id="IPR050090">
    <property type="entry name" value="Tyrosine_recombinase_XerCD"/>
</dbReference>
<dbReference type="SUPFAM" id="SSF56349">
    <property type="entry name" value="DNA breaking-rejoining enzymes"/>
    <property type="match status" value="1"/>
</dbReference>
<sequence>MREVSSFARHFFSFLATILETTYKHAHTILFFRLGGETNRKDKQMIKQYKLNDGSVRYSYIAYVGVDPLTGKEKRVRKSGFKTQKEARIAESQFLLKVEQDGFFDKPDRITFSEVYKIWLEHYKNTVKASTYARQKAQADLHIIPAFGACYVDKISLPMCQKQAQEWFKGYKKYANFIGMTKMVLDFAVNLGYIHDNPMKKIIKPRKSSEVDEEEKKKENFYSREDLQKFLDCVAKEDKEEIACIFRLLAFTGMRKSEVLALRWKDLDFFTSRLSVSQIVAYGENNTIVYQTPKTKKSKRTITLDPITVSILKKWEKTRQFLNFPQRVKPTDLVFPAETGNAHSFDYINYNLRCILKKYDLPYITPHGFRHTHCSLLFEAGASIKEVQERLGHEDIKTTMNIYAHVTENTKEKTAEKFAQFLGM</sequence>
<dbReference type="Proteomes" id="UP000071962">
    <property type="component" value="Unassembled WGS sequence"/>
</dbReference>
<organism evidence="6 7">
    <name type="scientific">Streptococcus suis</name>
    <dbReference type="NCBI Taxonomy" id="1307"/>
    <lineage>
        <taxon>Bacteria</taxon>
        <taxon>Bacillati</taxon>
        <taxon>Bacillota</taxon>
        <taxon>Bacilli</taxon>
        <taxon>Lactobacillales</taxon>
        <taxon>Streptococcaceae</taxon>
        <taxon>Streptococcus</taxon>
    </lineage>
</organism>
<dbReference type="InterPro" id="IPR004107">
    <property type="entry name" value="Integrase_SAM-like_N"/>
</dbReference>
<dbReference type="CDD" id="cd01189">
    <property type="entry name" value="INT_ICEBs1_C_like"/>
    <property type="match status" value="1"/>
</dbReference>
<dbReference type="Gene3D" id="1.10.150.130">
    <property type="match status" value="1"/>
</dbReference>
<evidence type="ECO:0000256" key="4">
    <source>
        <dbReference type="ARBA" id="ARBA00023172"/>
    </source>
</evidence>
<dbReference type="PROSITE" id="PS51898">
    <property type="entry name" value="TYR_RECOMBINASE"/>
    <property type="match status" value="1"/>
</dbReference>
<dbReference type="PANTHER" id="PTHR30349">
    <property type="entry name" value="PHAGE INTEGRASE-RELATED"/>
    <property type="match status" value="1"/>
</dbReference>
<evidence type="ECO:0000256" key="3">
    <source>
        <dbReference type="ARBA" id="ARBA00023125"/>
    </source>
</evidence>
<comment type="similarity">
    <text evidence="1">Belongs to the 'phage' integrase family.</text>
</comment>
<dbReference type="PANTHER" id="PTHR30349:SF64">
    <property type="entry name" value="PROPHAGE INTEGRASE INTD-RELATED"/>
    <property type="match status" value="1"/>
</dbReference>
<dbReference type="InterPro" id="IPR028259">
    <property type="entry name" value="AP2-like_int_N"/>
</dbReference>
<dbReference type="InterPro" id="IPR011010">
    <property type="entry name" value="DNA_brk_join_enz"/>
</dbReference>
<dbReference type="InterPro" id="IPR002104">
    <property type="entry name" value="Integrase_catalytic"/>
</dbReference>
<evidence type="ECO:0000313" key="6">
    <source>
        <dbReference type="EMBL" id="CYW70774.1"/>
    </source>
</evidence>
<evidence type="ECO:0000313" key="7">
    <source>
        <dbReference type="Proteomes" id="UP000071962"/>
    </source>
</evidence>
<reference evidence="6 7" key="1">
    <citation type="submission" date="2016-02" db="EMBL/GenBank/DDBJ databases">
        <authorList>
            <consortium name="Pathogen Informatics"/>
        </authorList>
    </citation>
    <scope>NUCLEOTIDE SEQUENCE [LARGE SCALE GENOMIC DNA]</scope>
    <source>
        <strain evidence="6 7">SS1062</strain>
    </source>
</reference>
<keyword evidence="4" id="KW-0233">DNA recombination</keyword>
<accession>A0A0Z8QUR7</accession>
<proteinExistence type="inferred from homology"/>